<keyword evidence="8" id="KW-1185">Reference proteome</keyword>
<evidence type="ECO:0000256" key="4">
    <source>
        <dbReference type="PIRSR" id="PIRSR600898-1"/>
    </source>
</evidence>
<dbReference type="EMBL" id="JAVHJL010000013">
    <property type="protein sequence ID" value="KAK6495491.1"/>
    <property type="molecule type" value="Genomic_DNA"/>
</dbReference>
<dbReference type="GO" id="GO:0033754">
    <property type="term" value="F:indoleamine 2,3-dioxygenase activity"/>
    <property type="evidence" value="ECO:0007669"/>
    <property type="project" value="UniProtKB-EC"/>
</dbReference>
<comment type="catalytic activity">
    <reaction evidence="5">
        <text>L-tryptophan + O2 = N-formyl-L-kynurenine</text>
        <dbReference type="Rhea" id="RHEA:24536"/>
        <dbReference type="ChEBI" id="CHEBI:15379"/>
        <dbReference type="ChEBI" id="CHEBI:57912"/>
        <dbReference type="ChEBI" id="CHEBI:58629"/>
    </reaction>
</comment>
<dbReference type="PANTHER" id="PTHR28657:SF5">
    <property type="entry name" value="INDOLEAMINE 2,3-DIOXYGENASE"/>
    <property type="match status" value="1"/>
</dbReference>
<reference evidence="7 8" key="1">
    <citation type="submission" date="2023-08" db="EMBL/GenBank/DDBJ databases">
        <authorList>
            <person name="Palmer J.M."/>
        </authorList>
    </citation>
    <scope>NUCLEOTIDE SEQUENCE [LARGE SCALE GENOMIC DNA]</scope>
    <source>
        <strain evidence="7 8">TWF481</strain>
    </source>
</reference>
<comment type="caution">
    <text evidence="7">The sequence shown here is derived from an EMBL/GenBank/DDBJ whole genome shotgun (WGS) entry which is preliminary data.</text>
</comment>
<evidence type="ECO:0000256" key="2">
    <source>
        <dbReference type="ARBA" id="ARBA00022723"/>
    </source>
</evidence>
<keyword evidence="4 5" id="KW-0349">Heme</keyword>
<keyword evidence="2 4" id="KW-0479">Metal-binding</keyword>
<dbReference type="FunFam" id="1.20.58.480:FF:000004">
    <property type="entry name" value="Indoleamine 2,3-dioxygenase subfamily"/>
    <property type="match status" value="1"/>
</dbReference>
<sequence length="498" mass="55334">MVNLPLPKLEDYSISTKTGFLPDAPPLGALQDPYYAPWESTISNLQPLLLSKKIRQVIEGLPVLSTDQLGTEAEWRRAYLILSFLSHSYIWGDAAASEVLPTTISIPYLAVSEKLDIPPVATYAALCLWNYRPIFPDESIDCLDNLATLHTFTGALDESWFYLVSVAIESRGATILPVMLNAIQGARENDLDLVVSCLQFFAERLGELTHLLGRMYENCDPHIFYSRIRPYLAGSKNMAEAGLPRGVRYLDGSGDEPFRQYSGGSNAQSSLIQAFDILLGVEHRPTGDKGQNAPKLEAAPSHQQQQHKHKIHNFILEMRDYMPGPHRRFLEHLERVSNIQSYVKEHSSHGALTVAYDACLHMLKGFRDKHIQIVSRYIVLPAKEQRGAATERTAAARPKSSVAPLGINLHPSYRPQPKGLAKAPNDRSDLRGTGGTALIPFLKQARDETGEPSIGVWARRLLTDSRISLPGRETESVKIQGLAGQWLDSEDVGGICHW</sequence>
<feature type="binding site" description="proximal binding residue" evidence="4">
    <location>
        <position position="370"/>
    </location>
    <ligand>
        <name>heme b</name>
        <dbReference type="ChEBI" id="CHEBI:60344"/>
    </ligand>
    <ligandPart>
        <name>Fe</name>
        <dbReference type="ChEBI" id="CHEBI:18248"/>
    </ligandPart>
</feature>
<dbReference type="GO" id="GO:0046872">
    <property type="term" value="F:metal ion binding"/>
    <property type="evidence" value="ECO:0007669"/>
    <property type="project" value="UniProtKB-UniRule"/>
</dbReference>
<keyword evidence="3 4" id="KW-0408">Iron</keyword>
<evidence type="ECO:0000256" key="1">
    <source>
        <dbReference type="ARBA" id="ARBA00007119"/>
    </source>
</evidence>
<gene>
    <name evidence="7" type="ORF">TWF481_003507</name>
</gene>
<dbReference type="GO" id="GO:0019441">
    <property type="term" value="P:L-tryptophan catabolic process to kynurenine"/>
    <property type="evidence" value="ECO:0007669"/>
    <property type="project" value="UniProtKB-UniRule"/>
</dbReference>
<evidence type="ECO:0000313" key="8">
    <source>
        <dbReference type="Proteomes" id="UP001370758"/>
    </source>
</evidence>
<evidence type="ECO:0000256" key="3">
    <source>
        <dbReference type="ARBA" id="ARBA00023004"/>
    </source>
</evidence>
<name>A0AAV9VSG9_9PEZI</name>
<evidence type="ECO:0000256" key="6">
    <source>
        <dbReference type="SAM" id="MobiDB-lite"/>
    </source>
</evidence>
<dbReference type="GO" id="GO:0005737">
    <property type="term" value="C:cytoplasm"/>
    <property type="evidence" value="ECO:0007669"/>
    <property type="project" value="TreeGrafter"/>
</dbReference>
<protein>
    <recommendedName>
        <fullName evidence="5">Indoleamine 2,3-dioxygenase</fullName>
        <ecNumber evidence="5">1.13.11.52</ecNumber>
    </recommendedName>
</protein>
<dbReference type="InterPro" id="IPR000898">
    <property type="entry name" value="Indolamine_dOase"/>
</dbReference>
<evidence type="ECO:0000313" key="7">
    <source>
        <dbReference type="EMBL" id="KAK6495491.1"/>
    </source>
</evidence>
<evidence type="ECO:0000256" key="5">
    <source>
        <dbReference type="RuleBase" id="RU369119"/>
    </source>
</evidence>
<dbReference type="EC" id="1.13.11.52" evidence="5"/>
<keyword evidence="5" id="KW-0560">Oxidoreductase</keyword>
<dbReference type="Proteomes" id="UP001370758">
    <property type="component" value="Unassembled WGS sequence"/>
</dbReference>
<accession>A0AAV9VSG9</accession>
<dbReference type="AlphaFoldDB" id="A0AAV9VSG9"/>
<dbReference type="GO" id="GO:0034354">
    <property type="term" value="P:'de novo' NAD+ biosynthetic process from L-tryptophan"/>
    <property type="evidence" value="ECO:0007669"/>
    <property type="project" value="TreeGrafter"/>
</dbReference>
<comment type="function">
    <text evidence="5">Produces N-formyl-kynurenine through the oxidation of tryptophan.</text>
</comment>
<dbReference type="PROSITE" id="PS00876">
    <property type="entry name" value="IDO_1"/>
    <property type="match status" value="1"/>
</dbReference>
<proteinExistence type="inferred from homology"/>
<dbReference type="Gene3D" id="1.20.58.480">
    <property type="match status" value="1"/>
</dbReference>
<dbReference type="PANTHER" id="PTHR28657">
    <property type="entry name" value="INDOLEAMINE 2,3-DIOXYGENASE"/>
    <property type="match status" value="1"/>
</dbReference>
<dbReference type="SUPFAM" id="SSF140959">
    <property type="entry name" value="Indolic compounds 2,3-dioxygenase-like"/>
    <property type="match status" value="1"/>
</dbReference>
<organism evidence="7 8">
    <name type="scientific">Arthrobotrys musiformis</name>
    <dbReference type="NCBI Taxonomy" id="47236"/>
    <lineage>
        <taxon>Eukaryota</taxon>
        <taxon>Fungi</taxon>
        <taxon>Dikarya</taxon>
        <taxon>Ascomycota</taxon>
        <taxon>Pezizomycotina</taxon>
        <taxon>Orbiliomycetes</taxon>
        <taxon>Orbiliales</taxon>
        <taxon>Orbiliaceae</taxon>
        <taxon>Arthrobotrys</taxon>
    </lineage>
</organism>
<dbReference type="InterPro" id="IPR037217">
    <property type="entry name" value="Trp/Indoleamine_2_3_dOase-like"/>
</dbReference>
<dbReference type="Pfam" id="PF01231">
    <property type="entry name" value="IDO"/>
    <property type="match status" value="1"/>
</dbReference>
<dbReference type="GO" id="GO:0020037">
    <property type="term" value="F:heme binding"/>
    <property type="evidence" value="ECO:0007669"/>
    <property type="project" value="UniProtKB-UniRule"/>
</dbReference>
<comment type="similarity">
    <text evidence="1 5">Belongs to the indoleamine 2,3-dioxygenase family.</text>
</comment>
<keyword evidence="5" id="KW-0223">Dioxygenase</keyword>
<feature type="region of interest" description="Disordered" evidence="6">
    <location>
        <begin position="286"/>
        <end position="306"/>
    </location>
</feature>